<dbReference type="Proteomes" id="UP000010880">
    <property type="component" value="Chromosome"/>
</dbReference>
<dbReference type="eggNOG" id="COG2867">
    <property type="taxonomic scope" value="Bacteria"/>
</dbReference>
<dbReference type="Pfam" id="PF03364">
    <property type="entry name" value="Polyketide_cyc"/>
    <property type="match status" value="1"/>
</dbReference>
<keyword evidence="3" id="KW-1185">Reference proteome</keyword>
<dbReference type="STRING" id="748449.Halha_1558"/>
<dbReference type="InterPro" id="IPR023393">
    <property type="entry name" value="START-like_dom_sf"/>
</dbReference>
<dbReference type="KEGG" id="hhl:Halha_1558"/>
<dbReference type="RefSeq" id="WP_015327215.1">
    <property type="nucleotide sequence ID" value="NC_019978.1"/>
</dbReference>
<proteinExistence type="predicted"/>
<name>L0K891_HALHC</name>
<dbReference type="Gene3D" id="3.30.530.20">
    <property type="match status" value="1"/>
</dbReference>
<evidence type="ECO:0000313" key="3">
    <source>
        <dbReference type="Proteomes" id="UP000010880"/>
    </source>
</evidence>
<organism evidence="2 3">
    <name type="scientific">Halobacteroides halobius (strain ATCC 35273 / DSM 5150 / MD-1)</name>
    <dbReference type="NCBI Taxonomy" id="748449"/>
    <lineage>
        <taxon>Bacteria</taxon>
        <taxon>Bacillati</taxon>
        <taxon>Bacillota</taxon>
        <taxon>Clostridia</taxon>
        <taxon>Halanaerobiales</taxon>
        <taxon>Halobacteroidaceae</taxon>
        <taxon>Halobacteroides</taxon>
    </lineage>
</organism>
<evidence type="ECO:0000313" key="2">
    <source>
        <dbReference type="EMBL" id="AGB41497.1"/>
    </source>
</evidence>
<protein>
    <submittedName>
        <fullName evidence="2">Oligoketide cyclase/lipid transport protein</fullName>
    </submittedName>
</protein>
<gene>
    <name evidence="2" type="ordered locus">Halha_1558</name>
</gene>
<accession>L0K891</accession>
<dbReference type="EMBL" id="CP003359">
    <property type="protein sequence ID" value="AGB41497.1"/>
    <property type="molecule type" value="Genomic_DNA"/>
</dbReference>
<dbReference type="OrthoDB" id="9795669at2"/>
<reference evidence="3" key="1">
    <citation type="submission" date="2012-02" db="EMBL/GenBank/DDBJ databases">
        <title>The complete genome of Halobacteroides halobius DSM 5150.</title>
        <authorList>
            <person name="Lucas S."/>
            <person name="Copeland A."/>
            <person name="Lapidus A."/>
            <person name="Glavina del Rio T."/>
            <person name="Dalin E."/>
            <person name="Tice H."/>
            <person name="Bruce D."/>
            <person name="Goodwin L."/>
            <person name="Pitluck S."/>
            <person name="Peters L."/>
            <person name="Mikhailova N."/>
            <person name="Gu W."/>
            <person name="Kyrpides N."/>
            <person name="Mavromatis K."/>
            <person name="Ivanova N."/>
            <person name="Brettin T."/>
            <person name="Detter J.C."/>
            <person name="Han C."/>
            <person name="Larimer F."/>
            <person name="Land M."/>
            <person name="Hauser L."/>
            <person name="Markowitz V."/>
            <person name="Cheng J.-F."/>
            <person name="Hugenholtz P."/>
            <person name="Woyke T."/>
            <person name="Wu D."/>
            <person name="Tindall B."/>
            <person name="Pomrenke H."/>
            <person name="Brambilla E."/>
            <person name="Klenk H.-P."/>
            <person name="Eisen J.A."/>
        </authorList>
    </citation>
    <scope>NUCLEOTIDE SEQUENCE [LARGE SCALE GENOMIC DNA]</scope>
    <source>
        <strain evidence="3">ATCC 35273 / DSM 5150 / MD-1</strain>
    </source>
</reference>
<evidence type="ECO:0000259" key="1">
    <source>
        <dbReference type="Pfam" id="PF03364"/>
    </source>
</evidence>
<dbReference type="HOGENOM" id="CLU_137983_1_0_9"/>
<dbReference type="InterPro" id="IPR005031">
    <property type="entry name" value="COQ10_START"/>
</dbReference>
<feature type="domain" description="Coenzyme Q-binding protein COQ10 START" evidence="1">
    <location>
        <begin position="13"/>
        <end position="134"/>
    </location>
</feature>
<dbReference type="SUPFAM" id="SSF55961">
    <property type="entry name" value="Bet v1-like"/>
    <property type="match status" value="1"/>
</dbReference>
<dbReference type="AlphaFoldDB" id="L0K891"/>
<sequence length="150" mass="17392">MPQVVESIILNGSIDKAYQLAKDMESYPQFMENVISVKVLKRDKKSTITSWETKIDGRSISWKEKDLFNDDGYEILYQQLEGDLKKFEGKWDLKEVVQGVKITLSVEFEFGVAMLAPLLNPILKKKVRSNSKNMLEAIKQKVETEKRKIY</sequence>